<comment type="caution">
    <text evidence="5">The sequence shown here is derived from an EMBL/GenBank/DDBJ whole genome shotgun (WGS) entry which is preliminary data.</text>
</comment>
<accession>A0A7J5YJI8</accession>
<gene>
    <name evidence="5" type="ORF">F7725_015144</name>
</gene>
<reference evidence="5 6" key="1">
    <citation type="submission" date="2020-03" db="EMBL/GenBank/DDBJ databases">
        <title>Dissostichus mawsoni Genome sequencing and assembly.</title>
        <authorList>
            <person name="Park H."/>
        </authorList>
    </citation>
    <scope>NUCLEOTIDE SEQUENCE [LARGE SCALE GENOMIC DNA]</scope>
    <source>
        <strain evidence="5">DM0001</strain>
        <tissue evidence="5">Muscle</tissue>
    </source>
</reference>
<dbReference type="Pfam" id="PF14843">
    <property type="entry name" value="GF_recep_IV"/>
    <property type="match status" value="1"/>
</dbReference>
<evidence type="ECO:0000259" key="4">
    <source>
        <dbReference type="Pfam" id="PF14843"/>
    </source>
</evidence>
<evidence type="ECO:0000313" key="6">
    <source>
        <dbReference type="Proteomes" id="UP000518266"/>
    </source>
</evidence>
<keyword evidence="1" id="KW-0325">Glycoprotein</keyword>
<sequence>MSCVPCEENCVSCDEHECYWCETDLFLSEGICVPECPDGSYGDEDTNDCEECDPACASCVGPEENDCLSCEDGKLLEDGEYDGACEDCHPSWRFLTAQQTCVSKCPGGFFSNRNATHCLSCEEPLLLHKHQCVRACPAEHTVRDRECTHCPPACQQCDPLGRCTDTDQRECVRCHLTVHYVTVPTTTTVTPARTPGPLCTAGPGERLEGERLEGHCLPANHCSPHQYTDLGGGCHLCHKYCLRCSGPGKSHCLSCNQRHLLLNGTCVDKCPVGHYEDESGQKCEPCHPSCQSCVGKHSHECLVCKTHLFREGKECVETCQQHSHYGNTGSRMCEKCDPSCGECIGGGGDEYVSPCATSACFPVMKAILEAGGRCLLCCLHDDDEEEEEEEATTPQQDCCNCTETRGECVLTTNLAFRNEEEEVSGGNLTIFIITCFLLVFGLVAVVFIIRHSRSKRAPPDITPRGYEKLDRAEGSEEEEEDSALRLLALDTQLVDVARSKEDDDDDDDEDIVYMGQDGTVYRKFRYGQLDEDNEDELEYDDESYTFR</sequence>
<keyword evidence="3" id="KW-0812">Transmembrane</keyword>
<feature type="domain" description="Growth factor receptor" evidence="4">
    <location>
        <begin position="237"/>
        <end position="344"/>
    </location>
</feature>
<dbReference type="EMBL" id="JAAKFY010000012">
    <property type="protein sequence ID" value="KAF3848647.1"/>
    <property type="molecule type" value="Genomic_DNA"/>
</dbReference>
<dbReference type="PANTHER" id="PTHR15332:SF175">
    <property type="entry name" value="PROPROTEIN CONVERTASE SUBTILISIN_KEXIN TYPE 5-LIKE"/>
    <property type="match status" value="1"/>
</dbReference>
<proteinExistence type="predicted"/>
<dbReference type="SUPFAM" id="SSF57184">
    <property type="entry name" value="Growth factor receptor domain"/>
    <property type="match status" value="2"/>
</dbReference>
<dbReference type="Gene3D" id="2.10.220.10">
    <property type="entry name" value="Hormone Receptor, Insulin-like Growth Factor Receptor 1, Chain A, domain 2"/>
    <property type="match status" value="4"/>
</dbReference>
<dbReference type="InterPro" id="IPR009030">
    <property type="entry name" value="Growth_fac_rcpt_cys_sf"/>
</dbReference>
<dbReference type="PANTHER" id="PTHR15332">
    <property type="entry name" value="PROPROTEIN CONVERTASE SUBTILISIN_KEXIN TYPE 5-LIKE"/>
    <property type="match status" value="1"/>
</dbReference>
<dbReference type="SMART" id="SM00261">
    <property type="entry name" value="FU"/>
    <property type="match status" value="5"/>
</dbReference>
<dbReference type="OrthoDB" id="300641at2759"/>
<feature type="compositionally biased region" description="Basic and acidic residues" evidence="2">
    <location>
        <begin position="465"/>
        <end position="474"/>
    </location>
</feature>
<evidence type="ECO:0000313" key="5">
    <source>
        <dbReference type="EMBL" id="KAF3848647.1"/>
    </source>
</evidence>
<keyword evidence="3" id="KW-0472">Membrane</keyword>
<evidence type="ECO:0000256" key="1">
    <source>
        <dbReference type="ARBA" id="ARBA00023180"/>
    </source>
</evidence>
<organism evidence="5 6">
    <name type="scientific">Dissostichus mawsoni</name>
    <name type="common">Antarctic cod</name>
    <dbReference type="NCBI Taxonomy" id="36200"/>
    <lineage>
        <taxon>Eukaryota</taxon>
        <taxon>Metazoa</taxon>
        <taxon>Chordata</taxon>
        <taxon>Craniata</taxon>
        <taxon>Vertebrata</taxon>
        <taxon>Euteleostomi</taxon>
        <taxon>Actinopterygii</taxon>
        <taxon>Neopterygii</taxon>
        <taxon>Teleostei</taxon>
        <taxon>Neoteleostei</taxon>
        <taxon>Acanthomorphata</taxon>
        <taxon>Eupercaria</taxon>
        <taxon>Perciformes</taxon>
        <taxon>Notothenioidei</taxon>
        <taxon>Nototheniidae</taxon>
        <taxon>Dissostichus</taxon>
    </lineage>
</organism>
<dbReference type="AlphaFoldDB" id="A0A7J5YJI8"/>
<dbReference type="InterPro" id="IPR006212">
    <property type="entry name" value="Furin_repeat"/>
</dbReference>
<evidence type="ECO:0000256" key="2">
    <source>
        <dbReference type="SAM" id="MobiDB-lite"/>
    </source>
</evidence>
<name>A0A7J5YJI8_DISMA</name>
<dbReference type="Proteomes" id="UP000518266">
    <property type="component" value="Unassembled WGS sequence"/>
</dbReference>
<dbReference type="InterPro" id="IPR032778">
    <property type="entry name" value="GF_recep_IV"/>
</dbReference>
<feature type="transmembrane region" description="Helical" evidence="3">
    <location>
        <begin position="428"/>
        <end position="449"/>
    </location>
</feature>
<keyword evidence="6" id="KW-1185">Reference proteome</keyword>
<dbReference type="CDD" id="cd00064">
    <property type="entry name" value="FU"/>
    <property type="match status" value="4"/>
</dbReference>
<evidence type="ECO:0000256" key="3">
    <source>
        <dbReference type="SAM" id="Phobius"/>
    </source>
</evidence>
<feature type="region of interest" description="Disordered" evidence="2">
    <location>
        <begin position="459"/>
        <end position="479"/>
    </location>
</feature>
<keyword evidence="3" id="KW-1133">Transmembrane helix</keyword>
<protein>
    <recommendedName>
        <fullName evidence="4">Growth factor receptor domain-containing protein</fullName>
    </recommendedName>
</protein>